<evidence type="ECO:0000256" key="4">
    <source>
        <dbReference type="ARBA" id="ARBA00022692"/>
    </source>
</evidence>
<dbReference type="GO" id="GO:0022857">
    <property type="term" value="F:transmembrane transporter activity"/>
    <property type="evidence" value="ECO:0007669"/>
    <property type="project" value="InterPro"/>
</dbReference>
<evidence type="ECO:0000313" key="10">
    <source>
        <dbReference type="EMBL" id="MCU4742453.1"/>
    </source>
</evidence>
<dbReference type="CDD" id="cd06582">
    <property type="entry name" value="TM_PBP1_LivH_like"/>
    <property type="match status" value="1"/>
</dbReference>
<feature type="transmembrane region" description="Helical" evidence="9">
    <location>
        <begin position="192"/>
        <end position="213"/>
    </location>
</feature>
<dbReference type="RefSeq" id="WP_338004275.1">
    <property type="nucleotide sequence ID" value="NZ_JAOPKA010000008.1"/>
</dbReference>
<comment type="similarity">
    <text evidence="8">Belongs to the binding-protein-dependent transport system permease family. LivHM subfamily.</text>
</comment>
<evidence type="ECO:0000313" key="11">
    <source>
        <dbReference type="Proteomes" id="UP001321018"/>
    </source>
</evidence>
<dbReference type="InterPro" id="IPR019924">
    <property type="entry name" value="ABC_UrtB_arc"/>
</dbReference>
<feature type="transmembrane region" description="Helical" evidence="9">
    <location>
        <begin position="44"/>
        <end position="60"/>
    </location>
</feature>
<dbReference type="Proteomes" id="UP001321018">
    <property type="component" value="Unassembled WGS sequence"/>
</dbReference>
<evidence type="ECO:0000256" key="7">
    <source>
        <dbReference type="ARBA" id="ARBA00023136"/>
    </source>
</evidence>
<comment type="caution">
    <text evidence="10">The sequence shown here is derived from an EMBL/GenBank/DDBJ whole genome shotgun (WGS) entry which is preliminary data.</text>
</comment>
<dbReference type="GO" id="GO:0006865">
    <property type="term" value="P:amino acid transport"/>
    <property type="evidence" value="ECO:0007669"/>
    <property type="project" value="UniProtKB-KW"/>
</dbReference>
<evidence type="ECO:0000256" key="6">
    <source>
        <dbReference type="ARBA" id="ARBA00022989"/>
    </source>
</evidence>
<feature type="transmembrane region" description="Helical" evidence="9">
    <location>
        <begin position="98"/>
        <end position="116"/>
    </location>
</feature>
<accession>A0AAP2Z0X8</accession>
<dbReference type="EMBL" id="JAOPKA010000008">
    <property type="protein sequence ID" value="MCU4742453.1"/>
    <property type="molecule type" value="Genomic_DNA"/>
</dbReference>
<evidence type="ECO:0000256" key="3">
    <source>
        <dbReference type="ARBA" id="ARBA00022475"/>
    </source>
</evidence>
<keyword evidence="3" id="KW-1003">Cell membrane</keyword>
<feature type="transmembrane region" description="Helical" evidence="9">
    <location>
        <begin position="66"/>
        <end position="86"/>
    </location>
</feature>
<dbReference type="PANTHER" id="PTHR11795">
    <property type="entry name" value="BRANCHED-CHAIN AMINO ACID TRANSPORT SYSTEM PERMEASE PROTEIN LIVH"/>
    <property type="match status" value="1"/>
</dbReference>
<evidence type="ECO:0000256" key="9">
    <source>
        <dbReference type="SAM" id="Phobius"/>
    </source>
</evidence>
<feature type="transmembrane region" description="Helical" evidence="9">
    <location>
        <begin position="16"/>
        <end position="37"/>
    </location>
</feature>
<gene>
    <name evidence="10" type="primary">urtB</name>
    <name evidence="10" type="ORF">OB960_13715</name>
</gene>
<feature type="transmembrane region" description="Helical" evidence="9">
    <location>
        <begin position="143"/>
        <end position="163"/>
    </location>
</feature>
<keyword evidence="2" id="KW-0813">Transport</keyword>
<organism evidence="10 11">
    <name type="scientific">Natronoglomus mannanivorans</name>
    <dbReference type="NCBI Taxonomy" id="2979990"/>
    <lineage>
        <taxon>Archaea</taxon>
        <taxon>Methanobacteriati</taxon>
        <taxon>Methanobacteriota</taxon>
        <taxon>Stenosarchaea group</taxon>
        <taxon>Halobacteria</taxon>
        <taxon>Halobacteriales</taxon>
        <taxon>Natrialbaceae</taxon>
        <taxon>Natronoglomus</taxon>
    </lineage>
</organism>
<keyword evidence="7 9" id="KW-0472">Membrane</keyword>
<comment type="subcellular location">
    <subcellularLocation>
        <location evidence="1">Cell membrane</location>
        <topology evidence="1">Multi-pass membrane protein</topology>
    </subcellularLocation>
</comment>
<evidence type="ECO:0000256" key="1">
    <source>
        <dbReference type="ARBA" id="ARBA00004651"/>
    </source>
</evidence>
<keyword evidence="5" id="KW-0029">Amino-acid transport</keyword>
<dbReference type="InterPro" id="IPR001851">
    <property type="entry name" value="ABC_transp_permease"/>
</dbReference>
<dbReference type="GO" id="GO:0005886">
    <property type="term" value="C:plasma membrane"/>
    <property type="evidence" value="ECO:0007669"/>
    <property type="project" value="UniProtKB-SubCell"/>
</dbReference>
<reference evidence="10" key="1">
    <citation type="submission" date="2022-09" db="EMBL/GenBank/DDBJ databases">
        <title>Enrichment on poylsaccharides allowed isolation of novel metabolic and taxonomic groups of Haloarchaea.</title>
        <authorList>
            <person name="Sorokin D.Y."/>
            <person name="Elcheninov A.G."/>
            <person name="Khizhniak T.V."/>
            <person name="Kolganova T.V."/>
            <person name="Kublanov I.V."/>
        </authorList>
    </citation>
    <scope>NUCLEOTIDE SEQUENCE</scope>
    <source>
        <strain evidence="10">AArc-xg1-1</strain>
    </source>
</reference>
<dbReference type="Pfam" id="PF02653">
    <property type="entry name" value="BPD_transp_2"/>
    <property type="match status" value="1"/>
</dbReference>
<proteinExistence type="inferred from homology"/>
<dbReference type="AlphaFoldDB" id="A0AAP2Z0X8"/>
<dbReference type="PANTHER" id="PTHR11795:SF447">
    <property type="entry name" value="ABC TRANSPORTER PERMEASE PROTEIN"/>
    <property type="match status" value="1"/>
</dbReference>
<sequence>MGPYELLSLFFQFLDSFAFLVLATVGLAIIFGMMGVINLAHGEFILVGAYATTLSFHSLADLGVPLALPIAMVVGVLVTMVFGLVLEVTVMRRLYGRLLDSMVATWAISLIMIQLLRIQFGNSIDNIAIPGGNVSFGPYTNPYYELFLVGAAIAVLVGLYWLFTRTDFGMRARATIQDKETARSMGVDTDRMYMTTFVIGSGLAGLTGALYAPMQSMSPEAGTGFLVEAFVTVVVGGTSVIVGTLLASGLLGLPKAGFEYAFNSQLIGQVAMLVVAIVAIRLMPSGITGLVESWRQSRRESND</sequence>
<evidence type="ECO:0000256" key="8">
    <source>
        <dbReference type="ARBA" id="ARBA00037998"/>
    </source>
</evidence>
<keyword evidence="4 9" id="KW-0812">Transmembrane</keyword>
<name>A0AAP2Z0X8_9EURY</name>
<evidence type="ECO:0000256" key="2">
    <source>
        <dbReference type="ARBA" id="ARBA00022448"/>
    </source>
</evidence>
<dbReference type="NCBIfam" id="TIGR03622">
    <property type="entry name" value="urea_t_UrtB_arc"/>
    <property type="match status" value="1"/>
</dbReference>
<feature type="transmembrane region" description="Helical" evidence="9">
    <location>
        <begin position="225"/>
        <end position="254"/>
    </location>
</feature>
<keyword evidence="6 9" id="KW-1133">Transmembrane helix</keyword>
<feature type="transmembrane region" description="Helical" evidence="9">
    <location>
        <begin position="266"/>
        <end position="284"/>
    </location>
</feature>
<evidence type="ECO:0000256" key="5">
    <source>
        <dbReference type="ARBA" id="ARBA00022970"/>
    </source>
</evidence>
<dbReference type="InterPro" id="IPR052157">
    <property type="entry name" value="BCAA_transport_permease"/>
</dbReference>
<protein>
    <submittedName>
        <fullName evidence="10">Urea ABC transporter, permease protein UrtB</fullName>
    </submittedName>
</protein>